<name>A0A2A4X1G8_9GAMM</name>
<dbReference type="UniPathway" id="UPA00251">
    <property type="reaction ID" value="UER00320"/>
</dbReference>
<dbReference type="SUPFAM" id="SSF69618">
    <property type="entry name" value="HemD-like"/>
    <property type="match status" value="1"/>
</dbReference>
<gene>
    <name evidence="11" type="ORF">COB20_11860</name>
</gene>
<dbReference type="EMBL" id="NVUL01000065">
    <property type="protein sequence ID" value="PCI75909.1"/>
    <property type="molecule type" value="Genomic_DNA"/>
</dbReference>
<organism evidence="11 12">
    <name type="scientific">SAR86 cluster bacterium</name>
    <dbReference type="NCBI Taxonomy" id="2030880"/>
    <lineage>
        <taxon>Bacteria</taxon>
        <taxon>Pseudomonadati</taxon>
        <taxon>Pseudomonadota</taxon>
        <taxon>Gammaproteobacteria</taxon>
        <taxon>SAR86 cluster</taxon>
    </lineage>
</organism>
<dbReference type="GO" id="GO:0006782">
    <property type="term" value="P:protoporphyrinogen IX biosynthetic process"/>
    <property type="evidence" value="ECO:0007669"/>
    <property type="project" value="UniProtKB-UniRule"/>
</dbReference>
<dbReference type="GO" id="GO:0004852">
    <property type="term" value="F:uroporphyrinogen-III synthase activity"/>
    <property type="evidence" value="ECO:0007669"/>
    <property type="project" value="UniProtKB-UniRule"/>
</dbReference>
<dbReference type="InterPro" id="IPR036108">
    <property type="entry name" value="4pyrrol_syn_uPrphyn_synt_sf"/>
</dbReference>
<evidence type="ECO:0000256" key="1">
    <source>
        <dbReference type="ARBA" id="ARBA00004772"/>
    </source>
</evidence>
<proteinExistence type="inferred from homology"/>
<dbReference type="InterPro" id="IPR003754">
    <property type="entry name" value="4pyrrol_synth_uPrphyn_synth"/>
</dbReference>
<evidence type="ECO:0000256" key="2">
    <source>
        <dbReference type="ARBA" id="ARBA00008133"/>
    </source>
</evidence>
<comment type="pathway">
    <text evidence="1 9">Porphyrin-containing compound metabolism; protoporphyrin-IX biosynthesis; coproporphyrinogen-III from 5-aminolevulinate: step 3/4.</text>
</comment>
<protein>
    <recommendedName>
        <fullName evidence="7 9">Uroporphyrinogen-III synthase</fullName>
        <ecNumber evidence="3 9">4.2.1.75</ecNumber>
    </recommendedName>
</protein>
<dbReference type="PANTHER" id="PTHR38042:SF1">
    <property type="entry name" value="UROPORPHYRINOGEN-III SYNTHASE, CHLOROPLASTIC"/>
    <property type="match status" value="1"/>
</dbReference>
<evidence type="ECO:0000256" key="8">
    <source>
        <dbReference type="ARBA" id="ARBA00048617"/>
    </source>
</evidence>
<comment type="function">
    <text evidence="6 9">Catalyzes cyclization of the linear tetrapyrrole, hydroxymethylbilane, to the macrocyclic uroporphyrinogen III.</text>
</comment>
<evidence type="ECO:0000256" key="7">
    <source>
        <dbReference type="ARBA" id="ARBA00040167"/>
    </source>
</evidence>
<evidence type="ECO:0000256" key="6">
    <source>
        <dbReference type="ARBA" id="ARBA00037589"/>
    </source>
</evidence>
<dbReference type="InterPro" id="IPR039793">
    <property type="entry name" value="UROS/Hem4"/>
</dbReference>
<dbReference type="EC" id="4.2.1.75" evidence="3 9"/>
<dbReference type="GO" id="GO:0006780">
    <property type="term" value="P:uroporphyrinogen III biosynthetic process"/>
    <property type="evidence" value="ECO:0007669"/>
    <property type="project" value="UniProtKB-UniRule"/>
</dbReference>
<accession>A0A2A4X1G8</accession>
<dbReference type="PANTHER" id="PTHR38042">
    <property type="entry name" value="UROPORPHYRINOGEN-III SYNTHASE, CHLOROPLASTIC"/>
    <property type="match status" value="1"/>
</dbReference>
<comment type="catalytic activity">
    <reaction evidence="8 9">
        <text>hydroxymethylbilane = uroporphyrinogen III + H2O</text>
        <dbReference type="Rhea" id="RHEA:18965"/>
        <dbReference type="ChEBI" id="CHEBI:15377"/>
        <dbReference type="ChEBI" id="CHEBI:57308"/>
        <dbReference type="ChEBI" id="CHEBI:57845"/>
        <dbReference type="EC" id="4.2.1.75"/>
    </reaction>
</comment>
<keyword evidence="4 9" id="KW-0456">Lyase</keyword>
<evidence type="ECO:0000259" key="10">
    <source>
        <dbReference type="Pfam" id="PF02602"/>
    </source>
</evidence>
<dbReference type="Pfam" id="PF02602">
    <property type="entry name" value="HEM4"/>
    <property type="match status" value="1"/>
</dbReference>
<keyword evidence="5 9" id="KW-0627">Porphyrin biosynthesis</keyword>
<evidence type="ECO:0000256" key="9">
    <source>
        <dbReference type="RuleBase" id="RU366031"/>
    </source>
</evidence>
<evidence type="ECO:0000313" key="11">
    <source>
        <dbReference type="EMBL" id="PCI75909.1"/>
    </source>
</evidence>
<dbReference type="Proteomes" id="UP000218767">
    <property type="component" value="Unassembled WGS sequence"/>
</dbReference>
<feature type="domain" description="Tetrapyrrole biosynthesis uroporphyrinogen III synthase" evidence="10">
    <location>
        <begin position="21"/>
        <end position="246"/>
    </location>
</feature>
<dbReference type="Gene3D" id="3.40.50.10090">
    <property type="match status" value="2"/>
</dbReference>
<sequence>MNPKPLSGLTVLITRPSNQADSMQRAIESDGAKALSLPLIEIKALADAQAIQDLKDKILQLDSYQSLIFVSNNAVSFGGEVINNFWPQFPIGVDVIAVGPTTAEAARERLACEVIQPSSGMTSEDILRLSALSDVSGRKVGIVRGQGGRELLADTLRERGAIVDYLEAYSRTPVDYTSADFCNRLQKAGVNVLTVSSGESLDRLTHLLADNRKMLQQLKLIVPSERVGRQAEKAGYQQVHNASGADPLSFVSALGELGINQE</sequence>
<comment type="similarity">
    <text evidence="2 9">Belongs to the uroporphyrinogen-III synthase family.</text>
</comment>
<evidence type="ECO:0000256" key="4">
    <source>
        <dbReference type="ARBA" id="ARBA00023239"/>
    </source>
</evidence>
<evidence type="ECO:0000256" key="3">
    <source>
        <dbReference type="ARBA" id="ARBA00013109"/>
    </source>
</evidence>
<comment type="caution">
    <text evidence="11">The sequence shown here is derived from an EMBL/GenBank/DDBJ whole genome shotgun (WGS) entry which is preliminary data.</text>
</comment>
<dbReference type="CDD" id="cd06578">
    <property type="entry name" value="HemD"/>
    <property type="match status" value="1"/>
</dbReference>
<evidence type="ECO:0000256" key="5">
    <source>
        <dbReference type="ARBA" id="ARBA00023244"/>
    </source>
</evidence>
<evidence type="ECO:0000313" key="12">
    <source>
        <dbReference type="Proteomes" id="UP000218767"/>
    </source>
</evidence>
<reference evidence="12" key="1">
    <citation type="submission" date="2017-08" db="EMBL/GenBank/DDBJ databases">
        <title>A dynamic microbial community with high functional redundancy inhabits the cold, oxic subseafloor aquifer.</title>
        <authorList>
            <person name="Tully B.J."/>
            <person name="Wheat C.G."/>
            <person name="Glazer B.T."/>
            <person name="Huber J.A."/>
        </authorList>
    </citation>
    <scope>NUCLEOTIDE SEQUENCE [LARGE SCALE GENOMIC DNA]</scope>
</reference>
<dbReference type="AlphaFoldDB" id="A0A2A4X1G8"/>